<feature type="non-terminal residue" evidence="1">
    <location>
        <position position="1"/>
    </location>
</feature>
<name>A0A5J9TE95_9POAL</name>
<reference evidence="1 2" key="1">
    <citation type="journal article" date="2019" name="Sci. Rep.">
        <title>A high-quality genome of Eragrostis curvula grass provides insights into Poaceae evolution and supports new strategies to enhance forage quality.</title>
        <authorList>
            <person name="Carballo J."/>
            <person name="Santos B.A.C.M."/>
            <person name="Zappacosta D."/>
            <person name="Garbus I."/>
            <person name="Selva J.P."/>
            <person name="Gallo C.A."/>
            <person name="Diaz A."/>
            <person name="Albertini E."/>
            <person name="Caccamo M."/>
            <person name="Echenique V."/>
        </authorList>
    </citation>
    <scope>NUCLEOTIDE SEQUENCE [LARGE SCALE GENOMIC DNA]</scope>
    <source>
        <strain evidence="2">cv. Victoria</strain>
        <tissue evidence="1">Leaf</tissue>
    </source>
</reference>
<organism evidence="1 2">
    <name type="scientific">Eragrostis curvula</name>
    <name type="common">weeping love grass</name>
    <dbReference type="NCBI Taxonomy" id="38414"/>
    <lineage>
        <taxon>Eukaryota</taxon>
        <taxon>Viridiplantae</taxon>
        <taxon>Streptophyta</taxon>
        <taxon>Embryophyta</taxon>
        <taxon>Tracheophyta</taxon>
        <taxon>Spermatophyta</taxon>
        <taxon>Magnoliopsida</taxon>
        <taxon>Liliopsida</taxon>
        <taxon>Poales</taxon>
        <taxon>Poaceae</taxon>
        <taxon>PACMAD clade</taxon>
        <taxon>Chloridoideae</taxon>
        <taxon>Eragrostideae</taxon>
        <taxon>Eragrostidinae</taxon>
        <taxon>Eragrostis</taxon>
    </lineage>
</organism>
<proteinExistence type="predicted"/>
<dbReference type="EMBL" id="RWGY01000039">
    <property type="protein sequence ID" value="TVU09713.1"/>
    <property type="molecule type" value="Genomic_DNA"/>
</dbReference>
<evidence type="ECO:0000313" key="1">
    <source>
        <dbReference type="EMBL" id="TVU09713.1"/>
    </source>
</evidence>
<dbReference type="AlphaFoldDB" id="A0A5J9TE95"/>
<accession>A0A5J9TE95</accession>
<evidence type="ECO:0000313" key="2">
    <source>
        <dbReference type="Proteomes" id="UP000324897"/>
    </source>
</evidence>
<sequence>MTKKAKQKYEPLQAICEIHHRKQHTFHNQDDDLMQRCTVTASRTGQEYKRKRKKKVWDYTECALGPIRCLSPMDPRFALVYIPQQVGQEKFGICFHEESVTSRLNAIKQTKHQPQDIQRNKI</sequence>
<protein>
    <submittedName>
        <fullName evidence="1">Uncharacterized protein</fullName>
    </submittedName>
</protein>
<dbReference type="Proteomes" id="UP000324897">
    <property type="component" value="Chromosome 3"/>
</dbReference>
<dbReference type="Gramene" id="TVU09713">
    <property type="protein sequence ID" value="TVU09713"/>
    <property type="gene ID" value="EJB05_43206"/>
</dbReference>
<comment type="caution">
    <text evidence="1">The sequence shown here is derived from an EMBL/GenBank/DDBJ whole genome shotgun (WGS) entry which is preliminary data.</text>
</comment>
<gene>
    <name evidence="1" type="ORF">EJB05_43206</name>
</gene>
<keyword evidence="2" id="KW-1185">Reference proteome</keyword>